<name>A0ABV7LWQ3_9GAMM</name>
<dbReference type="EMBL" id="JBHRUH010000003">
    <property type="protein sequence ID" value="MFC3290690.1"/>
    <property type="molecule type" value="Genomic_DNA"/>
</dbReference>
<dbReference type="Pfam" id="PF03466">
    <property type="entry name" value="LysR_substrate"/>
    <property type="match status" value="1"/>
</dbReference>
<dbReference type="Proteomes" id="UP001595640">
    <property type="component" value="Unassembled WGS sequence"/>
</dbReference>
<dbReference type="Pfam" id="PF00126">
    <property type="entry name" value="HTH_1"/>
    <property type="match status" value="1"/>
</dbReference>
<dbReference type="InterPro" id="IPR058163">
    <property type="entry name" value="LysR-type_TF_proteobact-type"/>
</dbReference>
<dbReference type="SUPFAM" id="SSF46785">
    <property type="entry name" value="Winged helix' DNA-binding domain"/>
    <property type="match status" value="1"/>
</dbReference>
<organism evidence="6 7">
    <name type="scientific">Modicisalibacter luteus</name>
    <dbReference type="NCBI Taxonomy" id="453962"/>
    <lineage>
        <taxon>Bacteria</taxon>
        <taxon>Pseudomonadati</taxon>
        <taxon>Pseudomonadota</taxon>
        <taxon>Gammaproteobacteria</taxon>
        <taxon>Oceanospirillales</taxon>
        <taxon>Halomonadaceae</taxon>
        <taxon>Modicisalibacter</taxon>
    </lineage>
</organism>
<dbReference type="InterPro" id="IPR000847">
    <property type="entry name" value="LysR_HTH_N"/>
</dbReference>
<evidence type="ECO:0000259" key="5">
    <source>
        <dbReference type="PROSITE" id="PS50931"/>
    </source>
</evidence>
<accession>A0ABV7LWQ3</accession>
<comment type="caution">
    <text evidence="6">The sequence shown here is derived from an EMBL/GenBank/DDBJ whole genome shotgun (WGS) entry which is preliminary data.</text>
</comment>
<evidence type="ECO:0000256" key="4">
    <source>
        <dbReference type="ARBA" id="ARBA00023163"/>
    </source>
</evidence>
<evidence type="ECO:0000256" key="3">
    <source>
        <dbReference type="ARBA" id="ARBA00023125"/>
    </source>
</evidence>
<dbReference type="InterPro" id="IPR036390">
    <property type="entry name" value="WH_DNA-bd_sf"/>
</dbReference>
<dbReference type="Gene3D" id="1.10.10.10">
    <property type="entry name" value="Winged helix-like DNA-binding domain superfamily/Winged helix DNA-binding domain"/>
    <property type="match status" value="1"/>
</dbReference>
<dbReference type="InterPro" id="IPR005119">
    <property type="entry name" value="LysR_subst-bd"/>
</dbReference>
<evidence type="ECO:0000313" key="7">
    <source>
        <dbReference type="Proteomes" id="UP001595640"/>
    </source>
</evidence>
<dbReference type="RefSeq" id="WP_019019628.1">
    <property type="nucleotide sequence ID" value="NZ_BMXD01000008.1"/>
</dbReference>
<evidence type="ECO:0000313" key="6">
    <source>
        <dbReference type="EMBL" id="MFC3290690.1"/>
    </source>
</evidence>
<evidence type="ECO:0000256" key="2">
    <source>
        <dbReference type="ARBA" id="ARBA00023015"/>
    </source>
</evidence>
<proteinExistence type="inferred from homology"/>
<protein>
    <submittedName>
        <fullName evidence="6">LysR family transcriptional regulator</fullName>
    </submittedName>
</protein>
<keyword evidence="7" id="KW-1185">Reference proteome</keyword>
<feature type="domain" description="HTH lysR-type" evidence="5">
    <location>
        <begin position="6"/>
        <end position="63"/>
    </location>
</feature>
<dbReference type="Gene3D" id="3.40.190.10">
    <property type="entry name" value="Periplasmic binding protein-like II"/>
    <property type="match status" value="2"/>
</dbReference>
<dbReference type="PROSITE" id="PS50931">
    <property type="entry name" value="HTH_LYSR"/>
    <property type="match status" value="1"/>
</dbReference>
<keyword evidence="2" id="KW-0805">Transcription regulation</keyword>
<keyword evidence="4" id="KW-0804">Transcription</keyword>
<dbReference type="SUPFAM" id="SSF53850">
    <property type="entry name" value="Periplasmic binding protein-like II"/>
    <property type="match status" value="1"/>
</dbReference>
<comment type="similarity">
    <text evidence="1">Belongs to the LysR transcriptional regulatory family.</text>
</comment>
<dbReference type="InterPro" id="IPR036388">
    <property type="entry name" value="WH-like_DNA-bd_sf"/>
</dbReference>
<dbReference type="PANTHER" id="PTHR30537:SF3">
    <property type="entry name" value="TRANSCRIPTIONAL REGULATORY PROTEIN"/>
    <property type="match status" value="1"/>
</dbReference>
<evidence type="ECO:0000256" key="1">
    <source>
        <dbReference type="ARBA" id="ARBA00009437"/>
    </source>
</evidence>
<keyword evidence="3" id="KW-0238">DNA-binding</keyword>
<dbReference type="PANTHER" id="PTHR30537">
    <property type="entry name" value="HTH-TYPE TRANSCRIPTIONAL REGULATOR"/>
    <property type="match status" value="1"/>
</dbReference>
<reference evidence="7" key="1">
    <citation type="journal article" date="2019" name="Int. J. Syst. Evol. Microbiol.">
        <title>The Global Catalogue of Microorganisms (GCM) 10K type strain sequencing project: providing services to taxonomists for standard genome sequencing and annotation.</title>
        <authorList>
            <consortium name="The Broad Institute Genomics Platform"/>
            <consortium name="The Broad Institute Genome Sequencing Center for Infectious Disease"/>
            <person name="Wu L."/>
            <person name="Ma J."/>
        </authorList>
    </citation>
    <scope>NUCLEOTIDE SEQUENCE [LARGE SCALE GENOMIC DNA]</scope>
    <source>
        <strain evidence="7">KCTC 12847</strain>
    </source>
</reference>
<sequence length="297" mass="32858">MNEQKLQWDDLRIVLAIAQEGSLSGAARHLKVSHATVFRRLESLERRLGARLFERGRRGYVPTIAGEDLSSTAARMEAEWLGAQRRIAGQDLQPTGTLRVTTTDALFEGLLAPMFAEFRNAYPEIALDVVISNQLFNLTRREADIAIRPTSFPPDTLVGRRIGRLAQAVYGANALGHQEADTWIGAEEGLGYRVLDRWMNEQGANMACAYRVDSVLGMRAAVRSGAGKAILPCYLADDEPGMARLSDPIEAMATDLWLLTHPDLRGTLRIRLFFDHIAHAVADALSRNASDYQANSR</sequence>
<gene>
    <name evidence="6" type="ORF">ACFOEI_01240</name>
</gene>